<keyword evidence="6 9" id="KW-0311">Gluconate utilization</keyword>
<dbReference type="Pfam" id="PF00920">
    <property type="entry name" value="ILVD_EDD_N"/>
    <property type="match status" value="1"/>
</dbReference>
<dbReference type="SUPFAM" id="SSF52016">
    <property type="entry name" value="LeuD/IlvD-like"/>
    <property type="match status" value="1"/>
</dbReference>
<evidence type="ECO:0000259" key="11">
    <source>
        <dbReference type="Pfam" id="PF00920"/>
    </source>
</evidence>
<dbReference type="GO" id="GO:0005829">
    <property type="term" value="C:cytosol"/>
    <property type="evidence" value="ECO:0007669"/>
    <property type="project" value="TreeGrafter"/>
</dbReference>
<dbReference type="InterPro" id="IPR037237">
    <property type="entry name" value="IlvD/EDD_N"/>
</dbReference>
<comment type="pathway">
    <text evidence="9">Carbohydrate metabolism; Entner-Doudoroff pathway.</text>
</comment>
<comment type="similarity">
    <text evidence="1 9">Belongs to the IlvD/Edd family.</text>
</comment>
<evidence type="ECO:0000256" key="4">
    <source>
        <dbReference type="ARBA" id="ARBA00023004"/>
    </source>
</evidence>
<dbReference type="STRING" id="1293890.TALK_19955"/>
<evidence type="ECO:0000256" key="7">
    <source>
        <dbReference type="ARBA" id="ARBA00023239"/>
    </source>
</evidence>
<keyword evidence="8 9" id="KW-0119">Carbohydrate metabolism</keyword>
<evidence type="ECO:0000256" key="1">
    <source>
        <dbReference type="ARBA" id="ARBA00006486"/>
    </source>
</evidence>
<keyword evidence="4 9" id="KW-0408">Iron</keyword>
<dbReference type="PROSITE" id="PS00886">
    <property type="entry name" value="ILVD_EDD_1"/>
    <property type="match status" value="1"/>
</dbReference>
<evidence type="ECO:0000256" key="2">
    <source>
        <dbReference type="ARBA" id="ARBA00022485"/>
    </source>
</evidence>
<protein>
    <recommendedName>
        <fullName evidence="9 10">Phosphogluconate dehydratase</fullName>
        <ecNumber evidence="9 10">4.2.1.12</ecNumber>
    </recommendedName>
</protein>
<keyword evidence="2 9" id="KW-0004">4Fe-4S</keyword>
<accession>A0A1Y2L6Y5</accession>
<dbReference type="InterPro" id="IPR000581">
    <property type="entry name" value="ILV_EDD_N"/>
</dbReference>
<dbReference type="SUPFAM" id="SSF143975">
    <property type="entry name" value="IlvD/EDD N-terminal domain-like"/>
    <property type="match status" value="1"/>
</dbReference>
<dbReference type="InterPro" id="IPR004786">
    <property type="entry name" value="6-phosphgluc_deHydtase"/>
</dbReference>
<dbReference type="EC" id="4.2.1.12" evidence="9 10"/>
<keyword evidence="3 9" id="KW-0479">Metal-binding</keyword>
<dbReference type="InterPro" id="IPR042096">
    <property type="entry name" value="Dihydro-acid_dehy_C"/>
</dbReference>
<dbReference type="Pfam" id="PF24877">
    <property type="entry name" value="ILV_EDD_C"/>
    <property type="match status" value="1"/>
</dbReference>
<comment type="caution">
    <text evidence="13">The sequence shown here is derived from an EMBL/GenBank/DDBJ whole genome shotgun (WGS) entry which is preliminary data.</text>
</comment>
<evidence type="ECO:0000313" key="13">
    <source>
        <dbReference type="EMBL" id="OSQ43839.1"/>
    </source>
</evidence>
<gene>
    <name evidence="9" type="primary">edd</name>
    <name evidence="13" type="ORF">TALK_19955</name>
</gene>
<dbReference type="Gene3D" id="3.50.30.80">
    <property type="entry name" value="IlvD/EDD C-terminal domain-like"/>
    <property type="match status" value="1"/>
</dbReference>
<feature type="binding site" evidence="9">
    <location>
        <position position="221"/>
    </location>
    <ligand>
        <name>[4Fe-4S] cluster</name>
        <dbReference type="ChEBI" id="CHEBI:49883"/>
    </ligand>
</feature>
<keyword evidence="14" id="KW-1185">Reference proteome</keyword>
<dbReference type="RefSeq" id="WP_085620925.1">
    <property type="nucleotide sequence ID" value="NZ_JFKB01000022.1"/>
</dbReference>
<dbReference type="PANTHER" id="PTHR43661:SF1">
    <property type="entry name" value="PHOSPHOGLUCONATE DEHYDRATASE"/>
    <property type="match status" value="1"/>
</dbReference>
<proteinExistence type="inferred from homology"/>
<evidence type="ECO:0000256" key="3">
    <source>
        <dbReference type="ARBA" id="ARBA00022723"/>
    </source>
</evidence>
<feature type="binding site" evidence="9">
    <location>
        <position position="154"/>
    </location>
    <ligand>
        <name>[4Fe-4S] cluster</name>
        <dbReference type="ChEBI" id="CHEBI:49883"/>
    </ligand>
</feature>
<dbReference type="GO" id="GO:0019521">
    <property type="term" value="P:D-gluconate metabolic process"/>
    <property type="evidence" value="ECO:0007669"/>
    <property type="project" value="UniProtKB-KW"/>
</dbReference>
<dbReference type="InterPro" id="IPR056740">
    <property type="entry name" value="ILV_EDD_C"/>
</dbReference>
<dbReference type="PROSITE" id="PS00887">
    <property type="entry name" value="ILVD_EDD_2"/>
    <property type="match status" value="1"/>
</dbReference>
<dbReference type="EMBL" id="JFKB01000022">
    <property type="protein sequence ID" value="OSQ43839.1"/>
    <property type="molecule type" value="Genomic_DNA"/>
</dbReference>
<keyword evidence="5 9" id="KW-0411">Iron-sulfur</keyword>
<keyword evidence="7 9" id="KW-0456">Lyase</keyword>
<comment type="cofactor">
    <cofactor evidence="9">
        <name>[4Fe-4S] cluster</name>
        <dbReference type="ChEBI" id="CHEBI:49883"/>
    </cofactor>
    <text evidence="9">Binds 1 [4Fe-4S] cluster.</text>
</comment>
<dbReference type="GO" id="GO:0004456">
    <property type="term" value="F:phosphogluconate dehydratase activity"/>
    <property type="evidence" value="ECO:0007669"/>
    <property type="project" value="UniProtKB-UniRule"/>
</dbReference>
<evidence type="ECO:0000256" key="10">
    <source>
        <dbReference type="NCBIfam" id="TIGR01196"/>
    </source>
</evidence>
<reference evidence="13 14" key="1">
    <citation type="submission" date="2014-03" db="EMBL/GenBank/DDBJ databases">
        <title>The draft genome sequence of Thalassospira alkalitolerans JCM 18968.</title>
        <authorList>
            <person name="Lai Q."/>
            <person name="Shao Z."/>
        </authorList>
    </citation>
    <scope>NUCLEOTIDE SEQUENCE [LARGE SCALE GENOMIC DNA]</scope>
    <source>
        <strain evidence="13 14">JCM 18968</strain>
    </source>
</reference>
<sequence>MKRELEQITKRIVERSKPTREAYLARIEAAASSRPHRSSLSCGNLAHASAGCSSADKERINGDEGANLGIVTSYNDMLSAHQPLGVYPDRIKKAVFEAGATAQVAGGVPAMCDGVTQGRPGMELSLFSRDVIAMSTAVSLSHDVFDAALYLGVCDKIVPGLVMGALAYGHIPAVFVPAGPMPSGLPNDEKARIRQLYAQGKVGRKELLEAETASYHSPGTCTFYGTANSNQMLMEIMGLHLPGAAFVNPNTDLRDALTEEAARRALQITKLGNDYRPVGKILDEKAFVNGIIGLLATGGSTNHTLHLPAMARAAGIELRWDDFDELSRLVPLLCRVYPNGQADVNHFHAAGGMGFVISDLLKNGLLHHDVQSISTGGMAAYGTEPYLDAGKLAWRDAPKDSHDEGILRPTEKAFSADGGLRMLAGNLGRSVIKVSAVKPENRVIEAPAAVFTSQEEMMQAFKDGKLHRDVICVVRFQGPKANGMPELHKLTPPLGVLQDLGYKVALVTDGRMSGASGKVPAAIHVTPEAMMNGPIGKVKDGDILRLDAESGELILNVTEAELAKRDFATFDNKAEHQTGFGRELFGVFREHVGLAELGASAVLPGTVEVEVA</sequence>
<dbReference type="AlphaFoldDB" id="A0A1Y2L6Y5"/>
<evidence type="ECO:0000259" key="12">
    <source>
        <dbReference type="Pfam" id="PF24877"/>
    </source>
</evidence>
<evidence type="ECO:0000256" key="6">
    <source>
        <dbReference type="ARBA" id="ARBA00023064"/>
    </source>
</evidence>
<dbReference type="PANTHER" id="PTHR43661">
    <property type="entry name" value="D-XYLONATE DEHYDRATASE"/>
    <property type="match status" value="1"/>
</dbReference>
<comment type="function">
    <text evidence="9">Catalyzes the dehydration of 6-phospho-D-gluconate to 2-dehydro-3-deoxy-6-phospho-D-gluconate.</text>
</comment>
<feature type="domain" description="Dihydroxy-acid/6-phosphogluconate dehydratase N-terminal" evidence="11">
    <location>
        <begin position="67"/>
        <end position="378"/>
    </location>
</feature>
<dbReference type="Proteomes" id="UP000193396">
    <property type="component" value="Unassembled WGS sequence"/>
</dbReference>
<evidence type="ECO:0000256" key="8">
    <source>
        <dbReference type="ARBA" id="ARBA00023277"/>
    </source>
</evidence>
<dbReference type="HAMAP" id="MF_02094">
    <property type="entry name" value="Edd"/>
    <property type="match status" value="1"/>
</dbReference>
<dbReference type="InterPro" id="IPR020558">
    <property type="entry name" value="DiOHA_6PGluconate_deHydtase_CS"/>
</dbReference>
<dbReference type="GO" id="GO:0009255">
    <property type="term" value="P:Entner-Doudoroff pathway through 6-phosphogluconate"/>
    <property type="evidence" value="ECO:0007669"/>
    <property type="project" value="UniProtKB-UniRule"/>
</dbReference>
<dbReference type="FunFam" id="3.50.30.80:FF:000001">
    <property type="entry name" value="Dihydroxy-acid dehydratase"/>
    <property type="match status" value="1"/>
</dbReference>
<dbReference type="OrthoDB" id="9807077at2"/>
<comment type="catalytic activity">
    <reaction evidence="9">
        <text>6-phospho-D-gluconate = 2-dehydro-3-deoxy-6-phospho-D-gluconate + H2O</text>
        <dbReference type="Rhea" id="RHEA:17277"/>
        <dbReference type="ChEBI" id="CHEBI:15377"/>
        <dbReference type="ChEBI" id="CHEBI:57569"/>
        <dbReference type="ChEBI" id="CHEBI:58759"/>
        <dbReference type="EC" id="4.2.1.12"/>
    </reaction>
</comment>
<organism evidence="13 14">
    <name type="scientific">Thalassospira alkalitolerans</name>
    <dbReference type="NCBI Taxonomy" id="1293890"/>
    <lineage>
        <taxon>Bacteria</taxon>
        <taxon>Pseudomonadati</taxon>
        <taxon>Pseudomonadota</taxon>
        <taxon>Alphaproteobacteria</taxon>
        <taxon>Rhodospirillales</taxon>
        <taxon>Thalassospiraceae</taxon>
        <taxon>Thalassospira</taxon>
    </lineage>
</organism>
<name>A0A1Y2L6Y5_9PROT</name>
<evidence type="ECO:0000256" key="9">
    <source>
        <dbReference type="HAMAP-Rule" id="MF_02094"/>
    </source>
</evidence>
<evidence type="ECO:0000256" key="5">
    <source>
        <dbReference type="ARBA" id="ARBA00023014"/>
    </source>
</evidence>
<dbReference type="GO" id="GO:0046872">
    <property type="term" value="F:metal ion binding"/>
    <property type="evidence" value="ECO:0007669"/>
    <property type="project" value="UniProtKB-KW"/>
</dbReference>
<evidence type="ECO:0000313" key="14">
    <source>
        <dbReference type="Proteomes" id="UP000193396"/>
    </source>
</evidence>
<feature type="domain" description="Dihydroxy-acid/6-phosphogluconate dehydratase C-terminal" evidence="12">
    <location>
        <begin position="406"/>
        <end position="599"/>
    </location>
</feature>
<dbReference type="UniPathway" id="UPA00226"/>
<dbReference type="GO" id="GO:0051539">
    <property type="term" value="F:4 iron, 4 sulfur cluster binding"/>
    <property type="evidence" value="ECO:0007669"/>
    <property type="project" value="UniProtKB-UniRule"/>
</dbReference>
<dbReference type="NCBIfam" id="TIGR01196">
    <property type="entry name" value="edd"/>
    <property type="match status" value="1"/>
</dbReference>